<dbReference type="GO" id="GO:0005768">
    <property type="term" value="C:endosome"/>
    <property type="evidence" value="ECO:0007669"/>
    <property type="project" value="TreeGrafter"/>
</dbReference>
<gene>
    <name evidence="3" type="primary">Contig12585.g13425</name>
    <name evidence="3" type="ORF">STYLEM_5590</name>
</gene>
<feature type="coiled-coil region" evidence="1">
    <location>
        <begin position="377"/>
        <end position="433"/>
    </location>
</feature>
<dbReference type="InterPro" id="IPR036871">
    <property type="entry name" value="PX_dom_sf"/>
</dbReference>
<proteinExistence type="predicted"/>
<dbReference type="SMART" id="SM00312">
    <property type="entry name" value="PX"/>
    <property type="match status" value="1"/>
</dbReference>
<evidence type="ECO:0000259" key="2">
    <source>
        <dbReference type="PROSITE" id="PS50195"/>
    </source>
</evidence>
<keyword evidence="1" id="KW-0175">Coiled coil</keyword>
<protein>
    <submittedName>
        <fullName evidence="3">Sorting nexin 1</fullName>
    </submittedName>
</protein>
<dbReference type="InParanoid" id="A0A078A427"/>
<accession>A0A078A427</accession>
<dbReference type="OrthoDB" id="5227681at2759"/>
<feature type="domain" description="PX" evidence="2">
    <location>
        <begin position="53"/>
        <end position="170"/>
    </location>
</feature>
<reference evidence="3 4" key="1">
    <citation type="submission" date="2014-06" db="EMBL/GenBank/DDBJ databases">
        <authorList>
            <person name="Swart Estienne"/>
        </authorList>
    </citation>
    <scope>NUCLEOTIDE SEQUENCE [LARGE SCALE GENOMIC DNA]</scope>
    <source>
        <strain evidence="3 4">130c</strain>
    </source>
</reference>
<keyword evidence="4" id="KW-1185">Reference proteome</keyword>
<dbReference type="AlphaFoldDB" id="A0A078A427"/>
<name>A0A078A427_STYLE</name>
<dbReference type="InterPro" id="IPR027267">
    <property type="entry name" value="AH/BAR_dom_sf"/>
</dbReference>
<dbReference type="PROSITE" id="PS50195">
    <property type="entry name" value="PX"/>
    <property type="match status" value="1"/>
</dbReference>
<dbReference type="InterPro" id="IPR001683">
    <property type="entry name" value="PX_dom"/>
</dbReference>
<dbReference type="Pfam" id="PF00787">
    <property type="entry name" value="PX"/>
    <property type="match status" value="1"/>
</dbReference>
<dbReference type="PANTHER" id="PTHR10555:SF170">
    <property type="entry name" value="FI18122P1"/>
    <property type="match status" value="1"/>
</dbReference>
<evidence type="ECO:0000313" key="3">
    <source>
        <dbReference type="EMBL" id="CDW76629.1"/>
    </source>
</evidence>
<evidence type="ECO:0000313" key="4">
    <source>
        <dbReference type="Proteomes" id="UP000039865"/>
    </source>
</evidence>
<dbReference type="GO" id="GO:0035091">
    <property type="term" value="F:phosphatidylinositol binding"/>
    <property type="evidence" value="ECO:0007669"/>
    <property type="project" value="InterPro"/>
</dbReference>
<organism evidence="3 4">
    <name type="scientific">Stylonychia lemnae</name>
    <name type="common">Ciliate</name>
    <dbReference type="NCBI Taxonomy" id="5949"/>
    <lineage>
        <taxon>Eukaryota</taxon>
        <taxon>Sar</taxon>
        <taxon>Alveolata</taxon>
        <taxon>Ciliophora</taxon>
        <taxon>Intramacronucleata</taxon>
        <taxon>Spirotrichea</taxon>
        <taxon>Stichotrichia</taxon>
        <taxon>Sporadotrichida</taxon>
        <taxon>Oxytrichidae</taxon>
        <taxon>Stylonychinae</taxon>
        <taxon>Stylonychia</taxon>
    </lineage>
</organism>
<dbReference type="Gene3D" id="3.30.1520.10">
    <property type="entry name" value="Phox-like domain"/>
    <property type="match status" value="1"/>
</dbReference>
<dbReference type="EMBL" id="CCKQ01005405">
    <property type="protein sequence ID" value="CDW76629.1"/>
    <property type="molecule type" value="Genomic_DNA"/>
</dbReference>
<dbReference type="PANTHER" id="PTHR10555">
    <property type="entry name" value="SORTING NEXIN"/>
    <property type="match status" value="1"/>
</dbReference>
<evidence type="ECO:0000256" key="1">
    <source>
        <dbReference type="SAM" id="Coils"/>
    </source>
</evidence>
<dbReference type="SUPFAM" id="SSF64268">
    <property type="entry name" value="PX domain"/>
    <property type="match status" value="1"/>
</dbReference>
<dbReference type="Gene3D" id="1.20.1270.60">
    <property type="entry name" value="Arfaptin homology (AH) domain/BAR domain"/>
    <property type="match status" value="1"/>
</dbReference>
<sequence length="467" mass="54656">MQRVVDYSNHDQFDSFQESGNNLNQINQDNQDNQNLLGFSGFQTEIIQKYNQYQSVSVNGPKWSKEGGVGQYRLYKIETKTNQQVEFFSVYRRFRDFEWLYQILQLKFPACIIPPIPPKNAFGNWYADESEQVQIRKAGLERFLTKVMNHRLMCESDDLKGFLTEADHQFEERKRQSQQFITENSDQQQSYSSMAITTITSAFSKASEKMSGYLWSQNSPKPTARKYSFNGQNPEGQQELDRFLNNEEYLETLRESFQSLSNEILTLIDCTEESSKNYSQLSENFANFQNMKGANIDQLYTLSKEISSTFQNTSNQKKEELEDQVRKLKDPIDDYKLMIEAAISACNRRRQLVYKYYVMIEQQQKSQQSVLMQEYENSGARNQHSQLTKKIEEMFEKVKESAKILEQELKLFRQQKEVELKALISEFVNIQKKSNEKLKNYWQGFLNNSEIGKEGAAGLESQLSSLQ</sequence>
<dbReference type="OMA" id="WSLHRFI"/>
<dbReference type="Proteomes" id="UP000039865">
    <property type="component" value="Unassembled WGS sequence"/>
</dbReference>